<feature type="compositionally biased region" description="Basic residues" evidence="1">
    <location>
        <begin position="260"/>
        <end position="273"/>
    </location>
</feature>
<feature type="compositionally biased region" description="Basic and acidic residues" evidence="1">
    <location>
        <begin position="56"/>
        <end position="71"/>
    </location>
</feature>
<organism evidence="2">
    <name type="scientific">Alexandrium monilatum</name>
    <dbReference type="NCBI Taxonomy" id="311494"/>
    <lineage>
        <taxon>Eukaryota</taxon>
        <taxon>Sar</taxon>
        <taxon>Alveolata</taxon>
        <taxon>Dinophyceae</taxon>
        <taxon>Gonyaulacales</taxon>
        <taxon>Pyrocystaceae</taxon>
        <taxon>Alexandrium</taxon>
    </lineage>
</organism>
<feature type="compositionally biased region" description="Low complexity" evidence="1">
    <location>
        <begin position="236"/>
        <end position="246"/>
    </location>
</feature>
<dbReference type="EMBL" id="HBNR01091445">
    <property type="protein sequence ID" value="CAE4670705.1"/>
    <property type="molecule type" value="Transcribed_RNA"/>
</dbReference>
<dbReference type="AlphaFoldDB" id="A0A7S4TAY5"/>
<feature type="region of interest" description="Disordered" evidence="1">
    <location>
        <begin position="51"/>
        <end position="273"/>
    </location>
</feature>
<name>A0A7S4TAY5_9DINO</name>
<reference evidence="2" key="1">
    <citation type="submission" date="2021-01" db="EMBL/GenBank/DDBJ databases">
        <authorList>
            <person name="Corre E."/>
            <person name="Pelletier E."/>
            <person name="Niang G."/>
            <person name="Scheremetjew M."/>
            <person name="Finn R."/>
            <person name="Kale V."/>
            <person name="Holt S."/>
            <person name="Cochrane G."/>
            <person name="Meng A."/>
            <person name="Brown T."/>
            <person name="Cohen L."/>
        </authorList>
    </citation>
    <scope>NUCLEOTIDE SEQUENCE</scope>
    <source>
        <strain evidence="2">CCMP3105</strain>
    </source>
</reference>
<feature type="compositionally biased region" description="Basic residues" evidence="1">
    <location>
        <begin position="197"/>
        <end position="208"/>
    </location>
</feature>
<proteinExistence type="predicted"/>
<feature type="compositionally biased region" description="Basic and acidic residues" evidence="1">
    <location>
        <begin position="163"/>
        <end position="174"/>
    </location>
</feature>
<gene>
    <name evidence="2" type="ORF">AMON00008_LOCUS65711</name>
</gene>
<evidence type="ECO:0000313" key="2">
    <source>
        <dbReference type="EMBL" id="CAE4670705.1"/>
    </source>
</evidence>
<feature type="compositionally biased region" description="Low complexity" evidence="1">
    <location>
        <begin position="144"/>
        <end position="154"/>
    </location>
</feature>
<sequence>MSRALTVYSKRRDEDSPDVVAQLERVMASTGCSEPVARNLLKYGKLGIGPLAQPQAHERDAERQMLRDRARQSPPRQPERTAAGALAEKKRRLREQEERLRQQEEEREREVEAEEKARREEQARKRAGLTRLGPVLARQEEVDPLQQVPVQALPPEEEDDNSEDAKNETDKDRAAAQGKQKGDKKRGQPGQAEPGRRPGKRKRRRRRGGASESSEEGGEGGEEDGEDADRGRAREGGSSLGAASSLMTEAQVLEMMGKEGRKHKRGSLRAKSRIQREMEEWESAKRENPEFWKAPKFSLCYSAETRKSRNY</sequence>
<accession>A0A7S4TAY5</accession>
<feature type="compositionally biased region" description="Acidic residues" evidence="1">
    <location>
        <begin position="213"/>
        <end position="227"/>
    </location>
</feature>
<evidence type="ECO:0000256" key="1">
    <source>
        <dbReference type="SAM" id="MobiDB-lite"/>
    </source>
</evidence>
<protein>
    <submittedName>
        <fullName evidence="2">Uncharacterized protein</fullName>
    </submittedName>
</protein>
<feature type="compositionally biased region" description="Basic and acidic residues" evidence="1">
    <location>
        <begin position="94"/>
        <end position="124"/>
    </location>
</feature>